<keyword evidence="6" id="KW-0963">Cytoplasm</keyword>
<dbReference type="GO" id="GO:0005634">
    <property type="term" value="C:nucleus"/>
    <property type="evidence" value="ECO:0007669"/>
    <property type="project" value="UniProtKB-SubCell"/>
</dbReference>
<dbReference type="EMBL" id="BPVZ01000046">
    <property type="protein sequence ID" value="GKV16789.1"/>
    <property type="molecule type" value="Genomic_DNA"/>
</dbReference>
<keyword evidence="9" id="KW-0812">Transmembrane</keyword>
<comment type="pathway">
    <text evidence="3">tRNA modification; 5-methoxycarbonylmethyl-2-thiouridine-tRNA biosynthesis.</text>
</comment>
<evidence type="ECO:0000313" key="11">
    <source>
        <dbReference type="Proteomes" id="UP001054252"/>
    </source>
</evidence>
<organism evidence="10 11">
    <name type="scientific">Rubroshorea leprosula</name>
    <dbReference type="NCBI Taxonomy" id="152421"/>
    <lineage>
        <taxon>Eukaryota</taxon>
        <taxon>Viridiplantae</taxon>
        <taxon>Streptophyta</taxon>
        <taxon>Embryophyta</taxon>
        <taxon>Tracheophyta</taxon>
        <taxon>Spermatophyta</taxon>
        <taxon>Magnoliopsida</taxon>
        <taxon>eudicotyledons</taxon>
        <taxon>Gunneridae</taxon>
        <taxon>Pentapetalae</taxon>
        <taxon>rosids</taxon>
        <taxon>malvids</taxon>
        <taxon>Malvales</taxon>
        <taxon>Dipterocarpaceae</taxon>
        <taxon>Rubroshorea</taxon>
    </lineage>
</organism>
<comment type="caution">
    <text evidence="10">The sequence shown here is derived from an EMBL/GenBank/DDBJ whole genome shotgun (WGS) entry which is preliminary data.</text>
</comment>
<gene>
    <name evidence="10" type="ORF">SLEP1_g27380</name>
</gene>
<evidence type="ECO:0000256" key="1">
    <source>
        <dbReference type="ARBA" id="ARBA00004123"/>
    </source>
</evidence>
<evidence type="ECO:0000256" key="2">
    <source>
        <dbReference type="ARBA" id="ARBA00004496"/>
    </source>
</evidence>
<keyword evidence="9" id="KW-0472">Membrane</keyword>
<dbReference type="InterPro" id="IPR019519">
    <property type="entry name" value="Elp5"/>
</dbReference>
<keyword evidence="8" id="KW-0539">Nucleus</keyword>
<evidence type="ECO:0000256" key="4">
    <source>
        <dbReference type="ARBA" id="ARBA00009567"/>
    </source>
</evidence>
<dbReference type="GO" id="GO:0033588">
    <property type="term" value="C:elongator holoenzyme complex"/>
    <property type="evidence" value="ECO:0007669"/>
    <property type="project" value="InterPro"/>
</dbReference>
<proteinExistence type="inferred from homology"/>
<evidence type="ECO:0000256" key="5">
    <source>
        <dbReference type="ARBA" id="ARBA00020264"/>
    </source>
</evidence>
<reference evidence="10 11" key="1">
    <citation type="journal article" date="2021" name="Commun. Biol.">
        <title>The genome of Shorea leprosula (Dipterocarpaceae) highlights the ecological relevance of drought in aseasonal tropical rainforests.</title>
        <authorList>
            <person name="Ng K.K.S."/>
            <person name="Kobayashi M.J."/>
            <person name="Fawcett J.A."/>
            <person name="Hatakeyama M."/>
            <person name="Paape T."/>
            <person name="Ng C.H."/>
            <person name="Ang C.C."/>
            <person name="Tnah L.H."/>
            <person name="Lee C.T."/>
            <person name="Nishiyama T."/>
            <person name="Sese J."/>
            <person name="O'Brien M.J."/>
            <person name="Copetti D."/>
            <person name="Mohd Noor M.I."/>
            <person name="Ong R.C."/>
            <person name="Putra M."/>
            <person name="Sireger I.Z."/>
            <person name="Indrioko S."/>
            <person name="Kosugi Y."/>
            <person name="Izuno A."/>
            <person name="Isagi Y."/>
            <person name="Lee S.L."/>
            <person name="Shimizu K.K."/>
        </authorList>
    </citation>
    <scope>NUCLEOTIDE SEQUENCE [LARGE SCALE GENOMIC DNA]</scope>
    <source>
        <strain evidence="10">214</strain>
    </source>
</reference>
<name>A0AAV5JQC5_9ROSI</name>
<keyword evidence="7" id="KW-0819">tRNA processing</keyword>
<evidence type="ECO:0000256" key="6">
    <source>
        <dbReference type="ARBA" id="ARBA00022490"/>
    </source>
</evidence>
<evidence type="ECO:0000256" key="9">
    <source>
        <dbReference type="SAM" id="Phobius"/>
    </source>
</evidence>
<dbReference type="Proteomes" id="UP001054252">
    <property type="component" value="Unassembled WGS sequence"/>
</dbReference>
<protein>
    <recommendedName>
        <fullName evidence="5">Elongator complex protein 5</fullName>
    </recommendedName>
</protein>
<sequence>MAESVCRALRDGGLEGGHAPALTIKDSIASPFGFDVFCHVLSQLSSLILAGKSQSTGLVVVAFRRSPSCYVELLESKGIDIGSSNKWIQILDCYTDPLGWKFRLMDGGNIAELSSESSSTAILCKDVKDVDKLYSSIIEVGKGLITESRCRSSVAIDSVILHLMNFYLLALLLSMSWILGYILFLLGLGIWLRNDDLSLNSLNESCSGDMYGNFSLKTNMCYETPRSSPNVVPMKIMKMAKEK</sequence>
<keyword evidence="9" id="KW-1133">Transmembrane helix</keyword>
<evidence type="ECO:0000256" key="7">
    <source>
        <dbReference type="ARBA" id="ARBA00022694"/>
    </source>
</evidence>
<evidence type="ECO:0000313" key="10">
    <source>
        <dbReference type="EMBL" id="GKV16789.1"/>
    </source>
</evidence>
<evidence type="ECO:0000256" key="8">
    <source>
        <dbReference type="ARBA" id="ARBA00023242"/>
    </source>
</evidence>
<dbReference type="PANTHER" id="PTHR15641">
    <property type="entry name" value="ELONGATOR COMPLEX PROTEIN 5"/>
    <property type="match status" value="1"/>
</dbReference>
<feature type="transmembrane region" description="Helical" evidence="9">
    <location>
        <begin position="166"/>
        <end position="192"/>
    </location>
</feature>
<dbReference type="AlphaFoldDB" id="A0AAV5JQC5"/>
<comment type="similarity">
    <text evidence="4">Belongs to the ELP5 family.</text>
</comment>
<dbReference type="GO" id="GO:0005829">
    <property type="term" value="C:cytosol"/>
    <property type="evidence" value="ECO:0007669"/>
    <property type="project" value="TreeGrafter"/>
</dbReference>
<dbReference type="PANTHER" id="PTHR15641:SF1">
    <property type="entry name" value="ELONGATOR COMPLEX PROTEIN 5"/>
    <property type="match status" value="1"/>
</dbReference>
<dbReference type="GO" id="GO:0000049">
    <property type="term" value="F:tRNA binding"/>
    <property type="evidence" value="ECO:0007669"/>
    <property type="project" value="TreeGrafter"/>
</dbReference>
<dbReference type="GO" id="GO:0002098">
    <property type="term" value="P:tRNA wobble uridine modification"/>
    <property type="evidence" value="ECO:0007669"/>
    <property type="project" value="InterPro"/>
</dbReference>
<evidence type="ECO:0000256" key="3">
    <source>
        <dbReference type="ARBA" id="ARBA00005043"/>
    </source>
</evidence>
<accession>A0AAV5JQC5</accession>
<comment type="subcellular location">
    <subcellularLocation>
        <location evidence="2">Cytoplasm</location>
    </subcellularLocation>
    <subcellularLocation>
        <location evidence="1">Nucleus</location>
    </subcellularLocation>
</comment>
<keyword evidence="11" id="KW-1185">Reference proteome</keyword>